<dbReference type="PROSITE" id="PS00107">
    <property type="entry name" value="PROTEIN_KINASE_ATP"/>
    <property type="match status" value="1"/>
</dbReference>
<dbReference type="PANTHER" id="PTHR24056">
    <property type="entry name" value="CELL DIVISION PROTEIN KINASE"/>
    <property type="match status" value="1"/>
</dbReference>
<dbReference type="GO" id="GO:0005634">
    <property type="term" value="C:nucleus"/>
    <property type="evidence" value="ECO:0007669"/>
    <property type="project" value="TreeGrafter"/>
</dbReference>
<dbReference type="FunFam" id="3.30.200.20:FF:000927">
    <property type="entry name" value="Cyclin-dependent kinase 2"/>
    <property type="match status" value="1"/>
</dbReference>
<dbReference type="EMBL" id="JAFCMP010000098">
    <property type="protein sequence ID" value="KAG5187005.1"/>
    <property type="molecule type" value="Genomic_DNA"/>
</dbReference>
<evidence type="ECO:0000256" key="12">
    <source>
        <dbReference type="RuleBase" id="RU000304"/>
    </source>
</evidence>
<evidence type="ECO:0000256" key="1">
    <source>
        <dbReference type="ARBA" id="ARBA00006485"/>
    </source>
</evidence>
<accession>A0A835Z4S4</accession>
<reference evidence="14" key="1">
    <citation type="submission" date="2021-02" db="EMBL/GenBank/DDBJ databases">
        <title>First Annotated Genome of the Yellow-green Alga Tribonema minus.</title>
        <authorList>
            <person name="Mahan K.M."/>
        </authorList>
    </citation>
    <scope>NUCLEOTIDE SEQUENCE</scope>
    <source>
        <strain evidence="14">UTEX B ZZ1240</strain>
    </source>
</reference>
<keyword evidence="3" id="KW-0808">Transferase</keyword>
<dbReference type="Gene3D" id="3.30.200.20">
    <property type="entry name" value="Phosphorylase Kinase, domain 1"/>
    <property type="match status" value="1"/>
</dbReference>
<evidence type="ECO:0000256" key="9">
    <source>
        <dbReference type="ARBA" id="ARBA00041902"/>
    </source>
</evidence>
<dbReference type="CDD" id="cd07840">
    <property type="entry name" value="STKc_CDK9_like"/>
    <property type="match status" value="1"/>
</dbReference>
<dbReference type="PROSITE" id="PS50011">
    <property type="entry name" value="PROTEIN_KINASE_DOM"/>
    <property type="match status" value="1"/>
</dbReference>
<evidence type="ECO:0000256" key="11">
    <source>
        <dbReference type="PROSITE-ProRule" id="PRU10141"/>
    </source>
</evidence>
<evidence type="ECO:0000313" key="14">
    <source>
        <dbReference type="EMBL" id="KAG5187005.1"/>
    </source>
</evidence>
<dbReference type="OrthoDB" id="28397at2759"/>
<dbReference type="SMART" id="SM00220">
    <property type="entry name" value="S_TKc"/>
    <property type="match status" value="1"/>
</dbReference>
<dbReference type="PANTHER" id="PTHR24056:SF546">
    <property type="entry name" value="CYCLIN-DEPENDENT KINASE 12"/>
    <property type="match status" value="1"/>
</dbReference>
<feature type="domain" description="Protein kinase" evidence="13">
    <location>
        <begin position="11"/>
        <end position="304"/>
    </location>
</feature>
<feature type="binding site" evidence="11">
    <location>
        <position position="40"/>
    </location>
    <ligand>
        <name>ATP</name>
        <dbReference type="ChEBI" id="CHEBI:30616"/>
    </ligand>
</feature>
<dbReference type="FunFam" id="1.10.510.10:FF:000624">
    <property type="entry name" value="Mitogen-activated protein kinase"/>
    <property type="match status" value="1"/>
</dbReference>
<dbReference type="AlphaFoldDB" id="A0A835Z4S4"/>
<evidence type="ECO:0000256" key="5">
    <source>
        <dbReference type="ARBA" id="ARBA00022777"/>
    </source>
</evidence>
<protein>
    <recommendedName>
        <fullName evidence="8">Cyclin-dependent kinase 2 homolog</fullName>
    </recommendedName>
    <alternativeName>
        <fullName evidence="9">Cell division control protein 2 homolog</fullName>
    </alternativeName>
    <alternativeName>
        <fullName evidence="10">cdc2-related kinase 2</fullName>
    </alternativeName>
</protein>
<sequence length="386" mass="43682">MAGTRAGSVWYEKVEQIGEGTYGQVYRARHRVSGKVVALKKIRVHNEHNGLPLTAIREIKILKELSHPNMVELLEVVTLFLVLEYVDHDLAGLLDMHYCFSPQAIKMIIKQLLEVLQHMHEHRYVHRDIKCSNILLDNHHRLKLADFGLARRLCEDQDRQLSNKVITLWYRPPELLLGARRYGPPVDMWGVGCILSELILQKPLLPGKVELEQLEMIFKVVGTPTDSAWPGHAELPLWQEMQPPVFYPNVLKSHLLETARKMGTHSSMTPEAVDLIARLMTLDPQRRMSAKTALEGRLSSTPARRRAAAALRAPQYTFSTSHIRPQHMISTPRCTLHAGQARRRRRRRQRSILAARAPAHGIRPAVGAILCAFRTAPLHGQAGAAA</sequence>
<dbReference type="GO" id="GO:0005524">
    <property type="term" value="F:ATP binding"/>
    <property type="evidence" value="ECO:0007669"/>
    <property type="project" value="UniProtKB-UniRule"/>
</dbReference>
<dbReference type="InterPro" id="IPR017441">
    <property type="entry name" value="Protein_kinase_ATP_BS"/>
</dbReference>
<evidence type="ECO:0000256" key="3">
    <source>
        <dbReference type="ARBA" id="ARBA00022679"/>
    </source>
</evidence>
<dbReference type="InterPro" id="IPR000719">
    <property type="entry name" value="Prot_kinase_dom"/>
</dbReference>
<dbReference type="InterPro" id="IPR011009">
    <property type="entry name" value="Kinase-like_dom_sf"/>
</dbReference>
<evidence type="ECO:0000313" key="15">
    <source>
        <dbReference type="Proteomes" id="UP000664859"/>
    </source>
</evidence>
<keyword evidence="15" id="KW-1185">Reference proteome</keyword>
<evidence type="ECO:0000256" key="7">
    <source>
        <dbReference type="ARBA" id="ARBA00038543"/>
    </source>
</evidence>
<dbReference type="Gene3D" id="1.10.510.10">
    <property type="entry name" value="Transferase(Phosphotransferase) domain 1"/>
    <property type="match status" value="1"/>
</dbReference>
<keyword evidence="4 11" id="KW-0547">Nucleotide-binding</keyword>
<dbReference type="GO" id="GO:0000307">
    <property type="term" value="C:cyclin-dependent protein kinase holoenzyme complex"/>
    <property type="evidence" value="ECO:0007669"/>
    <property type="project" value="TreeGrafter"/>
</dbReference>
<evidence type="ECO:0000256" key="2">
    <source>
        <dbReference type="ARBA" id="ARBA00022527"/>
    </source>
</evidence>
<dbReference type="PROSITE" id="PS00108">
    <property type="entry name" value="PROTEIN_KINASE_ST"/>
    <property type="match status" value="1"/>
</dbReference>
<evidence type="ECO:0000256" key="10">
    <source>
        <dbReference type="ARBA" id="ARBA00042858"/>
    </source>
</evidence>
<dbReference type="Pfam" id="PF00069">
    <property type="entry name" value="Pkinase"/>
    <property type="match status" value="1"/>
</dbReference>
<comment type="caution">
    <text evidence="14">The sequence shown here is derived from an EMBL/GenBank/DDBJ whole genome shotgun (WGS) entry which is preliminary data.</text>
</comment>
<evidence type="ECO:0000256" key="6">
    <source>
        <dbReference type="ARBA" id="ARBA00022840"/>
    </source>
</evidence>
<dbReference type="InterPro" id="IPR050108">
    <property type="entry name" value="CDK"/>
</dbReference>
<name>A0A835Z4S4_9STRA</name>
<comment type="subunit">
    <text evidence="7">May form a complex composed of at least the catalytic subunit CRK2 and a cyclin.</text>
</comment>
<comment type="similarity">
    <text evidence="1">Belongs to the protein kinase superfamily. CMGC Ser/Thr protein kinase family. CDC2/CDKX subfamily.</text>
</comment>
<dbReference type="SUPFAM" id="SSF56112">
    <property type="entry name" value="Protein kinase-like (PK-like)"/>
    <property type="match status" value="1"/>
</dbReference>
<dbReference type="GO" id="GO:0032968">
    <property type="term" value="P:positive regulation of transcription elongation by RNA polymerase II"/>
    <property type="evidence" value="ECO:0007669"/>
    <property type="project" value="TreeGrafter"/>
</dbReference>
<gene>
    <name evidence="14" type="ORF">JKP88DRAFT_260335</name>
</gene>
<evidence type="ECO:0000256" key="8">
    <source>
        <dbReference type="ARBA" id="ARBA00039612"/>
    </source>
</evidence>
<proteinExistence type="inferred from homology"/>
<dbReference type="Proteomes" id="UP000664859">
    <property type="component" value="Unassembled WGS sequence"/>
</dbReference>
<dbReference type="GO" id="GO:0008353">
    <property type="term" value="F:RNA polymerase II CTD heptapeptide repeat kinase activity"/>
    <property type="evidence" value="ECO:0007669"/>
    <property type="project" value="TreeGrafter"/>
</dbReference>
<keyword evidence="6 11" id="KW-0067">ATP-binding</keyword>
<evidence type="ECO:0000256" key="4">
    <source>
        <dbReference type="ARBA" id="ARBA00022741"/>
    </source>
</evidence>
<organism evidence="14 15">
    <name type="scientific">Tribonema minus</name>
    <dbReference type="NCBI Taxonomy" id="303371"/>
    <lineage>
        <taxon>Eukaryota</taxon>
        <taxon>Sar</taxon>
        <taxon>Stramenopiles</taxon>
        <taxon>Ochrophyta</taxon>
        <taxon>PX clade</taxon>
        <taxon>Xanthophyceae</taxon>
        <taxon>Tribonematales</taxon>
        <taxon>Tribonemataceae</taxon>
        <taxon>Tribonema</taxon>
    </lineage>
</organism>
<evidence type="ECO:0000259" key="13">
    <source>
        <dbReference type="PROSITE" id="PS50011"/>
    </source>
</evidence>
<keyword evidence="2 12" id="KW-0723">Serine/threonine-protein kinase</keyword>
<keyword evidence="5 14" id="KW-0418">Kinase</keyword>
<dbReference type="InterPro" id="IPR008271">
    <property type="entry name" value="Ser/Thr_kinase_AS"/>
</dbReference>